<gene>
    <name evidence="4" type="ORF">SAMN05660860_00962</name>
</gene>
<feature type="domain" description="Deoxynucleoside kinase" evidence="3">
    <location>
        <begin position="26"/>
        <end position="214"/>
    </location>
</feature>
<keyword evidence="2" id="KW-0547">Nucleotide-binding</keyword>
<feature type="binding site" evidence="2">
    <location>
        <begin position="151"/>
        <end position="155"/>
    </location>
    <ligand>
        <name>ATP</name>
        <dbReference type="ChEBI" id="CHEBI:30616"/>
    </ligand>
</feature>
<keyword evidence="4" id="KW-0418">Kinase</keyword>
<feature type="binding site" evidence="2">
    <location>
        <begin position="29"/>
        <end position="37"/>
    </location>
    <ligand>
        <name>ATP</name>
        <dbReference type="ChEBI" id="CHEBI:30616"/>
    </ligand>
</feature>
<accession>A0A1G9LYA3</accession>
<protein>
    <submittedName>
        <fullName evidence="4">Deoxyadenosine/deoxycytidine kinase</fullName>
    </submittedName>
</protein>
<dbReference type="InterPro" id="IPR027417">
    <property type="entry name" value="P-loop_NTPase"/>
</dbReference>
<sequence>MIKGSICCMRICKDATQINKINRRIEICGGIASGKTTFATLLANAGFISIYEAFREVPFWKAFYADPVKYAFETEITFTLQHYHQIKKHPASNKFLACDYSFLLDMAYAEMGLKDSQLSAFKAVYLEIEKELSAPALVVHLQCDSEIELDRICSRGRNVEKNITLNFLRALNDAVSKQIEKAKMTTPILTIDSAKNNFAFDETVKKKMLEMVTTALAVGEKCQ</sequence>
<evidence type="ECO:0000313" key="5">
    <source>
        <dbReference type="Proteomes" id="UP000182146"/>
    </source>
</evidence>
<dbReference type="STRING" id="392333.SAMN05660860_00962"/>
<proteinExistence type="predicted"/>
<dbReference type="SUPFAM" id="SSF52540">
    <property type="entry name" value="P-loop containing nucleoside triphosphate hydrolases"/>
    <property type="match status" value="1"/>
</dbReference>
<dbReference type="InterPro" id="IPR002624">
    <property type="entry name" value="DCK/DGK"/>
</dbReference>
<dbReference type="PIRSF" id="PIRSF000705">
    <property type="entry name" value="DNK"/>
    <property type="match status" value="1"/>
</dbReference>
<evidence type="ECO:0000256" key="1">
    <source>
        <dbReference type="PIRSR" id="PIRSR000705-1"/>
    </source>
</evidence>
<dbReference type="InterPro" id="IPR050566">
    <property type="entry name" value="Deoxyribonucleoside_kinase"/>
</dbReference>
<dbReference type="InterPro" id="IPR031314">
    <property type="entry name" value="DNK_dom"/>
</dbReference>
<dbReference type="PANTHER" id="PTHR10513">
    <property type="entry name" value="DEOXYNUCLEOSIDE KINASE"/>
    <property type="match status" value="1"/>
</dbReference>
<evidence type="ECO:0000259" key="3">
    <source>
        <dbReference type="Pfam" id="PF01712"/>
    </source>
</evidence>
<name>A0A1G9LYA3_9BACT</name>
<feature type="active site" description="Proton acceptor" evidence="1">
    <location>
        <position position="99"/>
    </location>
</feature>
<keyword evidence="4" id="KW-0808">Transferase</keyword>
<reference evidence="4 5" key="1">
    <citation type="submission" date="2016-10" db="EMBL/GenBank/DDBJ databases">
        <authorList>
            <person name="de Groot N.N."/>
        </authorList>
    </citation>
    <scope>NUCLEOTIDE SEQUENCE [LARGE SCALE GENOMIC DNA]</scope>
    <source>
        <strain evidence="4 5">DSM 17813</strain>
    </source>
</reference>
<dbReference type="Proteomes" id="UP000182146">
    <property type="component" value="Unassembled WGS sequence"/>
</dbReference>
<dbReference type="GO" id="GO:0005524">
    <property type="term" value="F:ATP binding"/>
    <property type="evidence" value="ECO:0007669"/>
    <property type="project" value="UniProtKB-KW"/>
</dbReference>
<dbReference type="GO" id="GO:0005737">
    <property type="term" value="C:cytoplasm"/>
    <property type="evidence" value="ECO:0007669"/>
    <property type="project" value="TreeGrafter"/>
</dbReference>
<dbReference type="EMBL" id="FNGU01000002">
    <property type="protein sequence ID" value="SDL66721.1"/>
    <property type="molecule type" value="Genomic_DNA"/>
</dbReference>
<dbReference type="Gene3D" id="3.40.50.300">
    <property type="entry name" value="P-loop containing nucleotide triphosphate hydrolases"/>
    <property type="match status" value="1"/>
</dbReference>
<keyword evidence="2" id="KW-0067">ATP-binding</keyword>
<dbReference type="PANTHER" id="PTHR10513:SF35">
    <property type="entry name" value="DEOXYADENOSINE KINASE"/>
    <property type="match status" value="1"/>
</dbReference>
<dbReference type="AlphaFoldDB" id="A0A1G9LYA3"/>
<dbReference type="GO" id="GO:0019136">
    <property type="term" value="F:deoxynucleoside kinase activity"/>
    <property type="evidence" value="ECO:0007669"/>
    <property type="project" value="InterPro"/>
</dbReference>
<dbReference type="Pfam" id="PF01712">
    <property type="entry name" value="dNK"/>
    <property type="match status" value="1"/>
</dbReference>
<evidence type="ECO:0000313" key="4">
    <source>
        <dbReference type="EMBL" id="SDL66721.1"/>
    </source>
</evidence>
<evidence type="ECO:0000256" key="2">
    <source>
        <dbReference type="PIRSR" id="PIRSR000705-3"/>
    </source>
</evidence>
<organism evidence="4 5">
    <name type="scientific">Geoalkalibacter ferrihydriticus</name>
    <dbReference type="NCBI Taxonomy" id="392333"/>
    <lineage>
        <taxon>Bacteria</taxon>
        <taxon>Pseudomonadati</taxon>
        <taxon>Thermodesulfobacteriota</taxon>
        <taxon>Desulfuromonadia</taxon>
        <taxon>Desulfuromonadales</taxon>
        <taxon>Geoalkalibacteraceae</taxon>
        <taxon>Geoalkalibacter</taxon>
    </lineage>
</organism>